<evidence type="ECO:0000256" key="4">
    <source>
        <dbReference type="SAM" id="MobiDB-lite"/>
    </source>
</evidence>
<feature type="repeat" description="TPR" evidence="3">
    <location>
        <begin position="1179"/>
        <end position="1212"/>
    </location>
</feature>
<dbReference type="Pfam" id="PF13181">
    <property type="entry name" value="TPR_8"/>
    <property type="match status" value="1"/>
</dbReference>
<comment type="function">
    <text evidence="1">Involved in endocytosis.</text>
</comment>
<dbReference type="AlphaFoldDB" id="A0A5C3LV26"/>
<name>A0A5C3LV26_9AGAR</name>
<dbReference type="InterPro" id="IPR011990">
    <property type="entry name" value="TPR-like_helical_dom_sf"/>
</dbReference>
<keyword evidence="6" id="KW-1185">Reference proteome</keyword>
<dbReference type="SUPFAM" id="SSF48452">
    <property type="entry name" value="TPR-like"/>
    <property type="match status" value="2"/>
</dbReference>
<evidence type="ECO:0000256" key="1">
    <source>
        <dbReference type="ARBA" id="ARBA00002550"/>
    </source>
</evidence>
<evidence type="ECO:0000313" key="5">
    <source>
        <dbReference type="EMBL" id="TFK35798.1"/>
    </source>
</evidence>
<feature type="compositionally biased region" description="Acidic residues" evidence="4">
    <location>
        <begin position="663"/>
        <end position="681"/>
    </location>
</feature>
<dbReference type="PANTHER" id="PTHR23083">
    <property type="entry name" value="TETRATRICOPEPTIDE REPEAT PROTEIN, TPR"/>
    <property type="match status" value="1"/>
</dbReference>
<gene>
    <name evidence="5" type="ORF">BDQ12DRAFT_687572</name>
</gene>
<feature type="compositionally biased region" description="Pro residues" evidence="4">
    <location>
        <begin position="1037"/>
        <end position="1049"/>
    </location>
</feature>
<proteinExistence type="inferred from homology"/>
<feature type="region of interest" description="Disordered" evidence="4">
    <location>
        <begin position="892"/>
        <end position="958"/>
    </location>
</feature>
<sequence>MSNPAKERHYWVQLRSALTSGQWLAQAPSRAPNGAPLSWSELLRKFNKHCRGSTDVAEVASQTYALSLLLAAGTMDEDGDVVGNELELTLDAGDECVLASERIEEATAGYEALKKIQSSNFDTINFALAYYAYALNNPAECLAHLERIPDILQIQNHIPTAGSMRSSTTVALTVPGYVHGSSISSASATASFASLVDSSTAEIRDGRGWAMTETFRSICLKGMAYERLSPSEPQNALNVYRAALTLFPILSSEFASPSISSRTTSTGKVDSTHFSQLREMWRWVERLLYRAIVLSAQTCDVHSDVPSMPEASASTSPENTLWEWLNQYTTCSVSWPPNFRTAHRSAISMIYLYALVLRYSSLSSFPAKSFTTPLAWTQTARTVIQDYRAILSCSTTFPRAGTQNIRVEVFVDLCVAVWEASGSIGASAGWIIDVLWWATRYTFNSSRILRHMTRLLHLAGDTPLAKRTLKLYVQVVGKAWEAAKEGVGEDIDSDKWWVEILVFGVKMLCRDACALTQGAGYSGEGLDEVKEAGTLVEKARSRLDQEDKRLVAAVEEAEGIYWTALAVEEQDHYTRPLRLSTALAHFRKSIEIYPTSSGHFHLSLALSRAGPGQDLTKAIEHTGAAVEGEPSDVRYWHLLGLLLSAQEKWSEAREILERGADLDAGEGEADGEVEEEEEEQQEQVAVNGDGIPTFNVTGTDGEVQATDFGGKKVNVKGKQPLVNGLQNGNGNGNVSEAPSSSSSSSTSETGPSPDYVVSLVDGRPSIPSASSLLHSILDPCPPSKLELFEYSLQLRMTQAALIEVMEGAEGAEHKWVEVFSWVADQNRNDNGTVNTNGNGGGSGGDDLRRRSMDSRAFTENEKAPTERPHIQDPEKAEGILAAESLQGDHLPAAAANNELPPPPIPITISPATPDERPVEPEVPGAEEKSQTRTRGSSFSGLRMKRSTSIDRETTKSKTNLKVGKMLKHGVHKGQARLNAVSRRIGSGVVGKNGSLKRSNSTPDFHAVLRQSPYQASSIHSRRRVSSVIHSHDRTPNDSPPPPPPPPIPPAQDFKRSGRAAKEKRLISDLWLMSAATFRRLGKIEQAKGSIQEAEVRDEDNPAVWVQLGLYYAALGHHQNAVDALQKALFTNPDDISATVHLSKLYLEGDGKESEVTRGNVDLAAGMLSHLTRGRGWDIPEAWYFLAKAYRLQGRSERERKALENALELSERRGVRDTGSALGWCI</sequence>
<dbReference type="Pfam" id="PF13432">
    <property type="entry name" value="TPR_16"/>
    <property type="match status" value="1"/>
</dbReference>
<evidence type="ECO:0000256" key="2">
    <source>
        <dbReference type="ARBA" id="ARBA00038251"/>
    </source>
</evidence>
<feature type="region of interest" description="Disordered" evidence="4">
    <location>
        <begin position="1012"/>
        <end position="1058"/>
    </location>
</feature>
<reference evidence="5 6" key="1">
    <citation type="journal article" date="2019" name="Nat. Ecol. Evol.">
        <title>Megaphylogeny resolves global patterns of mushroom evolution.</title>
        <authorList>
            <person name="Varga T."/>
            <person name="Krizsan K."/>
            <person name="Foldi C."/>
            <person name="Dima B."/>
            <person name="Sanchez-Garcia M."/>
            <person name="Sanchez-Ramirez S."/>
            <person name="Szollosi G.J."/>
            <person name="Szarkandi J.G."/>
            <person name="Papp V."/>
            <person name="Albert L."/>
            <person name="Andreopoulos W."/>
            <person name="Angelini C."/>
            <person name="Antonin V."/>
            <person name="Barry K.W."/>
            <person name="Bougher N.L."/>
            <person name="Buchanan P."/>
            <person name="Buyck B."/>
            <person name="Bense V."/>
            <person name="Catcheside P."/>
            <person name="Chovatia M."/>
            <person name="Cooper J."/>
            <person name="Damon W."/>
            <person name="Desjardin D."/>
            <person name="Finy P."/>
            <person name="Geml J."/>
            <person name="Haridas S."/>
            <person name="Hughes K."/>
            <person name="Justo A."/>
            <person name="Karasinski D."/>
            <person name="Kautmanova I."/>
            <person name="Kiss B."/>
            <person name="Kocsube S."/>
            <person name="Kotiranta H."/>
            <person name="LaButti K.M."/>
            <person name="Lechner B.E."/>
            <person name="Liimatainen K."/>
            <person name="Lipzen A."/>
            <person name="Lukacs Z."/>
            <person name="Mihaltcheva S."/>
            <person name="Morgado L.N."/>
            <person name="Niskanen T."/>
            <person name="Noordeloos M.E."/>
            <person name="Ohm R.A."/>
            <person name="Ortiz-Santana B."/>
            <person name="Ovrebo C."/>
            <person name="Racz N."/>
            <person name="Riley R."/>
            <person name="Savchenko A."/>
            <person name="Shiryaev A."/>
            <person name="Soop K."/>
            <person name="Spirin V."/>
            <person name="Szebenyi C."/>
            <person name="Tomsovsky M."/>
            <person name="Tulloss R.E."/>
            <person name="Uehling J."/>
            <person name="Grigoriev I.V."/>
            <person name="Vagvolgyi C."/>
            <person name="Papp T."/>
            <person name="Martin F.M."/>
            <person name="Miettinen O."/>
            <person name="Hibbett D.S."/>
            <person name="Nagy L.G."/>
        </authorList>
    </citation>
    <scope>NUCLEOTIDE SEQUENCE [LARGE SCALE GENOMIC DNA]</scope>
    <source>
        <strain evidence="5 6">CBS 166.37</strain>
    </source>
</reference>
<dbReference type="Proteomes" id="UP000308652">
    <property type="component" value="Unassembled WGS sequence"/>
</dbReference>
<dbReference type="STRING" id="68775.A0A5C3LV26"/>
<dbReference type="SMART" id="SM00028">
    <property type="entry name" value="TPR"/>
    <property type="match status" value="5"/>
</dbReference>
<feature type="compositionally biased region" description="Basic and acidic residues" evidence="4">
    <location>
        <begin position="913"/>
        <end position="930"/>
    </location>
</feature>
<feature type="region of interest" description="Disordered" evidence="4">
    <location>
        <begin position="660"/>
        <end position="755"/>
    </location>
</feature>
<dbReference type="InterPro" id="IPR051722">
    <property type="entry name" value="Endocytosis_PI4K-reg_protein"/>
</dbReference>
<dbReference type="OrthoDB" id="29013at2759"/>
<feature type="region of interest" description="Disordered" evidence="4">
    <location>
        <begin position="827"/>
        <end position="849"/>
    </location>
</feature>
<keyword evidence="3" id="KW-0802">TPR repeat</keyword>
<accession>A0A5C3LV26</accession>
<dbReference type="Gene3D" id="1.25.40.10">
    <property type="entry name" value="Tetratricopeptide repeat domain"/>
    <property type="match status" value="2"/>
</dbReference>
<dbReference type="InterPro" id="IPR019734">
    <property type="entry name" value="TPR_rpt"/>
</dbReference>
<dbReference type="EMBL" id="ML213618">
    <property type="protein sequence ID" value="TFK35798.1"/>
    <property type="molecule type" value="Genomic_DNA"/>
</dbReference>
<feature type="compositionally biased region" description="Low complexity" evidence="4">
    <location>
        <begin position="723"/>
        <end position="753"/>
    </location>
</feature>
<dbReference type="PANTHER" id="PTHR23083:SF464">
    <property type="entry name" value="TETRATRICOPEPTIDE REPEAT DOMAIN 7, ISOFORM A"/>
    <property type="match status" value="1"/>
</dbReference>
<evidence type="ECO:0000313" key="6">
    <source>
        <dbReference type="Proteomes" id="UP000308652"/>
    </source>
</evidence>
<feature type="repeat" description="TPR" evidence="3">
    <location>
        <begin position="1101"/>
        <end position="1134"/>
    </location>
</feature>
<protein>
    <recommendedName>
        <fullName evidence="7">TPR-like protein</fullName>
    </recommendedName>
</protein>
<organism evidence="5 6">
    <name type="scientific">Crucibulum laeve</name>
    <dbReference type="NCBI Taxonomy" id="68775"/>
    <lineage>
        <taxon>Eukaryota</taxon>
        <taxon>Fungi</taxon>
        <taxon>Dikarya</taxon>
        <taxon>Basidiomycota</taxon>
        <taxon>Agaricomycotina</taxon>
        <taxon>Agaricomycetes</taxon>
        <taxon>Agaricomycetidae</taxon>
        <taxon>Agaricales</taxon>
        <taxon>Agaricineae</taxon>
        <taxon>Nidulariaceae</taxon>
        <taxon>Crucibulum</taxon>
    </lineage>
</organism>
<dbReference type="PROSITE" id="PS50005">
    <property type="entry name" value="TPR"/>
    <property type="match status" value="2"/>
</dbReference>
<evidence type="ECO:0008006" key="7">
    <source>
        <dbReference type="Google" id="ProtNLM"/>
    </source>
</evidence>
<comment type="similarity">
    <text evidence="2">Belongs to the YPP1 family.</text>
</comment>
<evidence type="ECO:0000256" key="3">
    <source>
        <dbReference type="PROSITE-ProRule" id="PRU00339"/>
    </source>
</evidence>